<dbReference type="SMART" id="SM00304">
    <property type="entry name" value="HAMP"/>
    <property type="match status" value="1"/>
</dbReference>
<evidence type="ECO:0000313" key="8">
    <source>
        <dbReference type="Proteomes" id="UP000318431"/>
    </source>
</evidence>
<dbReference type="NCBIfam" id="TIGR00254">
    <property type="entry name" value="GGDEF"/>
    <property type="match status" value="1"/>
</dbReference>
<dbReference type="SUPFAM" id="SSF55073">
    <property type="entry name" value="Nucleotide cyclase"/>
    <property type="match status" value="1"/>
</dbReference>
<dbReference type="SUPFAM" id="SSF158472">
    <property type="entry name" value="HAMP domain-like"/>
    <property type="match status" value="1"/>
</dbReference>
<dbReference type="Pfam" id="PF00563">
    <property type="entry name" value="EAL"/>
    <property type="match status" value="1"/>
</dbReference>
<organism evidence="7 8">
    <name type="scientific">Pseudoduganella lurida</name>
    <dbReference type="NCBI Taxonomy" id="1036180"/>
    <lineage>
        <taxon>Bacteria</taxon>
        <taxon>Pseudomonadati</taxon>
        <taxon>Pseudomonadota</taxon>
        <taxon>Betaproteobacteria</taxon>
        <taxon>Burkholderiales</taxon>
        <taxon>Oxalobacteraceae</taxon>
        <taxon>Telluria group</taxon>
        <taxon>Pseudoduganella</taxon>
    </lineage>
</organism>
<dbReference type="SMART" id="SM00052">
    <property type="entry name" value="EAL"/>
    <property type="match status" value="1"/>
</dbReference>
<dbReference type="PROSITE" id="PS50885">
    <property type="entry name" value="HAMP"/>
    <property type="match status" value="1"/>
</dbReference>
<gene>
    <name evidence="7" type="ORF">IP91_03567</name>
</gene>
<feature type="domain" description="PAC" evidence="3">
    <location>
        <begin position="314"/>
        <end position="370"/>
    </location>
</feature>
<evidence type="ECO:0000259" key="4">
    <source>
        <dbReference type="PROSITE" id="PS50883"/>
    </source>
</evidence>
<keyword evidence="1" id="KW-0812">Transmembrane</keyword>
<dbReference type="InterPro" id="IPR000700">
    <property type="entry name" value="PAS-assoc_C"/>
</dbReference>
<dbReference type="PROSITE" id="PS50113">
    <property type="entry name" value="PAC"/>
    <property type="match status" value="1"/>
</dbReference>
<dbReference type="PANTHER" id="PTHR44757">
    <property type="entry name" value="DIGUANYLATE CYCLASE DGCP"/>
    <property type="match status" value="1"/>
</dbReference>
<dbReference type="RefSeq" id="WP_229474595.1">
    <property type="nucleotide sequence ID" value="NZ_VLLB01000006.1"/>
</dbReference>
<dbReference type="SUPFAM" id="SSF141868">
    <property type="entry name" value="EAL domain-like"/>
    <property type="match status" value="1"/>
</dbReference>
<dbReference type="EMBL" id="VLLB01000006">
    <property type="protein sequence ID" value="TWI63596.1"/>
    <property type="molecule type" value="Genomic_DNA"/>
</dbReference>
<accession>A0A562R5D9</accession>
<dbReference type="Gene3D" id="3.30.450.20">
    <property type="entry name" value="PAS domain"/>
    <property type="match status" value="1"/>
</dbReference>
<dbReference type="Pfam" id="PF00990">
    <property type="entry name" value="GGDEF"/>
    <property type="match status" value="1"/>
</dbReference>
<dbReference type="GO" id="GO:0016020">
    <property type="term" value="C:membrane"/>
    <property type="evidence" value="ECO:0007669"/>
    <property type="project" value="InterPro"/>
</dbReference>
<dbReference type="Gene3D" id="6.10.340.10">
    <property type="match status" value="1"/>
</dbReference>
<feature type="domain" description="EAL" evidence="4">
    <location>
        <begin position="544"/>
        <end position="798"/>
    </location>
</feature>
<evidence type="ECO:0000259" key="6">
    <source>
        <dbReference type="PROSITE" id="PS50887"/>
    </source>
</evidence>
<dbReference type="InterPro" id="IPR000160">
    <property type="entry name" value="GGDEF_dom"/>
</dbReference>
<dbReference type="InterPro" id="IPR052155">
    <property type="entry name" value="Biofilm_reg_signaling"/>
</dbReference>
<dbReference type="InterPro" id="IPR035919">
    <property type="entry name" value="EAL_sf"/>
</dbReference>
<sequence length="830" mass="91854">MSLPAYLFRRWMKMGLYARLFVPITVLIVTIVSLRYTLLVESESAQARHQFALESQQTLSRLLQQARIAIDVNDAALLSAQLQGALTESHALTTVTWSAAGHATRVQQAGTQPAYPNWFPRMASIAPIDYVVPVQAAGELHAAFSPTPALNAAWRALRKQVLVTLLNIFLIYSLLGLMIHVTRRMMRHVVAATRAFRDGDLSVRLPVRGFPEVRELATTFNGMAARIQELMGSLHAEKERIEVTLASIGDAVIATGPGGLVLTMNRTAERLTGFTAAEAQGRALHGVFTLANNFGQHTLLKTLSAIEAGGPVVTARDQSLRNRRGERYTVEYTAAPIRHEDTPAEQASPGIVLVFRDVSERRHLMQQMSWQSHHDVLTGLPNRTALEPRFEHEIARARDEQVLLAVCLFDLDHFRLVNDSGGQGLGDEVLKQAASRLHDFAGAHHYVARLGGDEFVLLLRDQASRADVERALERLMQSLARVYHAGGRAIPLTASAGVALCTGAELSADHLLRHADQALYQAKMQGRSKVHFFDAAADEQVRTHHNRRTEVREALLADQLRLFYQPKVNLRDGRVVGMEALLRWQHPARGLLAPLEFLPAIEHTDLIADIGEWVLRRALAQVEQWCAAGREWAVSVNIAARHFQRPDFVRQLRAILDEFPGVPPRLLQLEILESSALHDVAHVRAIMQECQAFGIRFALDDFGTGYSSMSYLKRLPADVLKIDQGFVRNMLEDRDDLHLVSAVIGLARAFNRGVIAEGVETVAHGELLIRLGCDLAQGYGIARPMPPDDVPAWADGFVAAPEWISASLQEPLAAPWSETALARLPQFVGS</sequence>
<evidence type="ECO:0000259" key="3">
    <source>
        <dbReference type="PROSITE" id="PS50113"/>
    </source>
</evidence>
<protein>
    <submittedName>
        <fullName evidence="7">PAS domain S-box-containing protein/diguanylate cyclase (GGDEF)-like protein</fullName>
    </submittedName>
</protein>
<dbReference type="PROSITE" id="PS50883">
    <property type="entry name" value="EAL"/>
    <property type="match status" value="1"/>
</dbReference>
<dbReference type="CDD" id="cd01948">
    <property type="entry name" value="EAL"/>
    <property type="match status" value="1"/>
</dbReference>
<feature type="transmembrane region" description="Helical" evidence="1">
    <location>
        <begin position="161"/>
        <end position="181"/>
    </location>
</feature>
<dbReference type="Gene3D" id="3.30.70.270">
    <property type="match status" value="1"/>
</dbReference>
<dbReference type="InterPro" id="IPR003660">
    <property type="entry name" value="HAMP_dom"/>
</dbReference>
<dbReference type="GO" id="GO:0007165">
    <property type="term" value="P:signal transduction"/>
    <property type="evidence" value="ECO:0007669"/>
    <property type="project" value="InterPro"/>
</dbReference>
<comment type="caution">
    <text evidence="7">The sequence shown here is derived from an EMBL/GenBank/DDBJ whole genome shotgun (WGS) entry which is preliminary data.</text>
</comment>
<feature type="domain" description="GGDEF" evidence="6">
    <location>
        <begin position="402"/>
        <end position="535"/>
    </location>
</feature>
<reference evidence="7 8" key="1">
    <citation type="journal article" date="2015" name="Stand. Genomic Sci.">
        <title>Genomic Encyclopedia of Bacterial and Archaeal Type Strains, Phase III: the genomes of soil and plant-associated and newly described type strains.</title>
        <authorList>
            <person name="Whitman W.B."/>
            <person name="Woyke T."/>
            <person name="Klenk H.P."/>
            <person name="Zhou Y."/>
            <person name="Lilburn T.G."/>
            <person name="Beck B.J."/>
            <person name="De Vos P."/>
            <person name="Vandamme P."/>
            <person name="Eisen J.A."/>
            <person name="Garrity G."/>
            <person name="Hugenholtz P."/>
            <person name="Kyrpides N.C."/>
        </authorList>
    </citation>
    <scope>NUCLEOTIDE SEQUENCE [LARGE SCALE GENOMIC DNA]</scope>
    <source>
        <strain evidence="7 8">CGMCC 1.10822</strain>
    </source>
</reference>
<dbReference type="Proteomes" id="UP000318431">
    <property type="component" value="Unassembled WGS sequence"/>
</dbReference>
<evidence type="ECO:0000313" key="7">
    <source>
        <dbReference type="EMBL" id="TWI63596.1"/>
    </source>
</evidence>
<dbReference type="PROSITE" id="PS50887">
    <property type="entry name" value="GGDEF"/>
    <property type="match status" value="1"/>
</dbReference>
<proteinExistence type="predicted"/>
<dbReference type="Pfam" id="PF00989">
    <property type="entry name" value="PAS"/>
    <property type="match status" value="1"/>
</dbReference>
<keyword evidence="8" id="KW-1185">Reference proteome</keyword>
<dbReference type="InterPro" id="IPR013767">
    <property type="entry name" value="PAS_fold"/>
</dbReference>
<dbReference type="Gene3D" id="3.20.20.450">
    <property type="entry name" value="EAL domain"/>
    <property type="match status" value="1"/>
</dbReference>
<dbReference type="InterPro" id="IPR000014">
    <property type="entry name" value="PAS"/>
</dbReference>
<keyword evidence="1" id="KW-0472">Membrane</keyword>
<dbReference type="InterPro" id="IPR043128">
    <property type="entry name" value="Rev_trsase/Diguanyl_cyclase"/>
</dbReference>
<keyword evidence="1" id="KW-1133">Transmembrane helix</keyword>
<feature type="domain" description="PAS" evidence="2">
    <location>
        <begin position="237"/>
        <end position="310"/>
    </location>
</feature>
<dbReference type="PANTHER" id="PTHR44757:SF2">
    <property type="entry name" value="BIOFILM ARCHITECTURE MAINTENANCE PROTEIN MBAA"/>
    <property type="match status" value="1"/>
</dbReference>
<dbReference type="CDD" id="cd01949">
    <property type="entry name" value="GGDEF"/>
    <property type="match status" value="1"/>
</dbReference>
<evidence type="ECO:0000256" key="1">
    <source>
        <dbReference type="SAM" id="Phobius"/>
    </source>
</evidence>
<dbReference type="NCBIfam" id="TIGR00229">
    <property type="entry name" value="sensory_box"/>
    <property type="match status" value="1"/>
</dbReference>
<dbReference type="SMART" id="SM00267">
    <property type="entry name" value="GGDEF"/>
    <property type="match status" value="1"/>
</dbReference>
<dbReference type="CDD" id="cd06225">
    <property type="entry name" value="HAMP"/>
    <property type="match status" value="1"/>
</dbReference>
<dbReference type="GO" id="GO:0006355">
    <property type="term" value="P:regulation of DNA-templated transcription"/>
    <property type="evidence" value="ECO:0007669"/>
    <property type="project" value="InterPro"/>
</dbReference>
<dbReference type="InterPro" id="IPR001633">
    <property type="entry name" value="EAL_dom"/>
</dbReference>
<feature type="transmembrane region" description="Helical" evidence="1">
    <location>
        <begin position="20"/>
        <end position="38"/>
    </location>
</feature>
<dbReference type="InterPro" id="IPR035965">
    <property type="entry name" value="PAS-like_dom_sf"/>
</dbReference>
<feature type="domain" description="HAMP" evidence="5">
    <location>
        <begin position="186"/>
        <end position="232"/>
    </location>
</feature>
<dbReference type="SUPFAM" id="SSF55785">
    <property type="entry name" value="PYP-like sensor domain (PAS domain)"/>
    <property type="match status" value="1"/>
</dbReference>
<dbReference type="AlphaFoldDB" id="A0A562R5D9"/>
<dbReference type="InterPro" id="IPR029787">
    <property type="entry name" value="Nucleotide_cyclase"/>
</dbReference>
<dbReference type="PROSITE" id="PS50112">
    <property type="entry name" value="PAS"/>
    <property type="match status" value="1"/>
</dbReference>
<dbReference type="Pfam" id="PF00672">
    <property type="entry name" value="HAMP"/>
    <property type="match status" value="1"/>
</dbReference>
<evidence type="ECO:0000259" key="5">
    <source>
        <dbReference type="PROSITE" id="PS50885"/>
    </source>
</evidence>
<name>A0A562R5D9_9BURK</name>
<evidence type="ECO:0000259" key="2">
    <source>
        <dbReference type="PROSITE" id="PS50112"/>
    </source>
</evidence>